<proteinExistence type="predicted"/>
<dbReference type="PANTHER" id="PTHR38480">
    <property type="entry name" value="SLR0254 PROTEIN"/>
    <property type="match status" value="1"/>
</dbReference>
<evidence type="ECO:0000256" key="3">
    <source>
        <dbReference type="ARBA" id="ARBA00022989"/>
    </source>
</evidence>
<evidence type="ECO:0000313" key="8">
    <source>
        <dbReference type="EMBL" id="MCU4719687.1"/>
    </source>
</evidence>
<keyword evidence="10" id="KW-1185">Reference proteome</keyword>
<evidence type="ECO:0000256" key="2">
    <source>
        <dbReference type="ARBA" id="ARBA00022692"/>
    </source>
</evidence>
<evidence type="ECO:0000313" key="10">
    <source>
        <dbReference type="Proteomes" id="UP001208186"/>
    </source>
</evidence>
<feature type="transmembrane region" description="Helical" evidence="6">
    <location>
        <begin position="54"/>
        <end position="74"/>
    </location>
</feature>
<organism evidence="9 11">
    <name type="scientific">Halapricum hydrolyticum</name>
    <dbReference type="NCBI Taxonomy" id="2979991"/>
    <lineage>
        <taxon>Archaea</taxon>
        <taxon>Methanobacteriati</taxon>
        <taxon>Methanobacteriota</taxon>
        <taxon>Stenosarchaea group</taxon>
        <taxon>Halobacteria</taxon>
        <taxon>Halobacteriales</taxon>
        <taxon>Haloarculaceae</taxon>
        <taxon>Halapricum</taxon>
    </lineage>
</organism>
<evidence type="ECO:0000259" key="7">
    <source>
        <dbReference type="Pfam" id="PF06271"/>
    </source>
</evidence>
<sequence length="172" mass="18861">MGESDWIQPTEETTRTVIARGVAQLIDYVAYFVILFGIAYVYFVAVNPRGSEEALTILAFLSLLAYNTLFEAYWNGQTIGKRITGIKVVDRHGADPSLKQALIRNIPSAVPIGGTLAVIAALVAMASTDLRQRNFDIFADTYVVAKRGQAASERRSDDDDAEGYEFQNFGAS</sequence>
<gene>
    <name evidence="9" type="ORF">OB914_16795</name>
    <name evidence="8" type="ORF">OB916_16735</name>
</gene>
<dbReference type="EMBL" id="JAOPKC010000040">
    <property type="protein sequence ID" value="MCU4719687.1"/>
    <property type="molecule type" value="Genomic_DNA"/>
</dbReference>
<feature type="transmembrane region" description="Helical" evidence="6">
    <location>
        <begin position="106"/>
        <end position="126"/>
    </location>
</feature>
<name>A0AAE3IEA2_9EURY</name>
<feature type="transmembrane region" description="Helical" evidence="6">
    <location>
        <begin position="28"/>
        <end position="47"/>
    </location>
</feature>
<dbReference type="Proteomes" id="UP001209746">
    <property type="component" value="Unassembled WGS sequence"/>
</dbReference>
<keyword evidence="4 6" id="KW-0472">Membrane</keyword>
<dbReference type="Proteomes" id="UP001208186">
    <property type="component" value="Unassembled WGS sequence"/>
</dbReference>
<keyword evidence="3 6" id="KW-1133">Transmembrane helix</keyword>
<dbReference type="Pfam" id="PF06271">
    <property type="entry name" value="RDD"/>
    <property type="match status" value="1"/>
</dbReference>
<evidence type="ECO:0000313" key="9">
    <source>
        <dbReference type="EMBL" id="MCU4728607.1"/>
    </source>
</evidence>
<evidence type="ECO:0000256" key="6">
    <source>
        <dbReference type="SAM" id="Phobius"/>
    </source>
</evidence>
<comment type="subcellular location">
    <subcellularLocation>
        <location evidence="1">Membrane</location>
        <topology evidence="1">Multi-pass membrane protein</topology>
    </subcellularLocation>
</comment>
<accession>A0AAE3IEA2</accession>
<reference evidence="9" key="1">
    <citation type="submission" date="2023-02" db="EMBL/GenBank/DDBJ databases">
        <title>Enrichment on poylsaccharides allowed isolation of novel metabolic and taxonomic groups of Haloarchaea.</title>
        <authorList>
            <person name="Sorokin D.Y."/>
            <person name="Elcheninov A.G."/>
            <person name="Khizhniak T.V."/>
            <person name="Kolganova T.V."/>
            <person name="Kublanov I.V."/>
        </authorList>
    </citation>
    <scope>NUCLEOTIDE SEQUENCE</scope>
    <source>
        <strain evidence="8 10">HArc-curdl5-1</strain>
        <strain evidence="9">HArc-curdl7</strain>
    </source>
</reference>
<dbReference type="EMBL" id="JAOPKD010000036">
    <property type="protein sequence ID" value="MCU4728607.1"/>
    <property type="molecule type" value="Genomic_DNA"/>
</dbReference>
<comment type="caution">
    <text evidence="9">The sequence shown here is derived from an EMBL/GenBank/DDBJ whole genome shotgun (WGS) entry which is preliminary data.</text>
</comment>
<keyword evidence="2 6" id="KW-0812">Transmembrane</keyword>
<dbReference type="PANTHER" id="PTHR38480:SF1">
    <property type="entry name" value="SLR0254 PROTEIN"/>
    <property type="match status" value="1"/>
</dbReference>
<feature type="domain" description="RDD" evidence="7">
    <location>
        <begin position="17"/>
        <end position="139"/>
    </location>
</feature>
<dbReference type="RefSeq" id="WP_315910433.1">
    <property type="nucleotide sequence ID" value="NZ_JAOPKC010000040.1"/>
</dbReference>
<dbReference type="InterPro" id="IPR010432">
    <property type="entry name" value="RDD"/>
</dbReference>
<protein>
    <submittedName>
        <fullName evidence="9">RDD family protein</fullName>
    </submittedName>
</protein>
<evidence type="ECO:0000256" key="5">
    <source>
        <dbReference type="SAM" id="MobiDB-lite"/>
    </source>
</evidence>
<dbReference type="AlphaFoldDB" id="A0AAE3IEA2"/>
<evidence type="ECO:0000256" key="1">
    <source>
        <dbReference type="ARBA" id="ARBA00004141"/>
    </source>
</evidence>
<evidence type="ECO:0000313" key="11">
    <source>
        <dbReference type="Proteomes" id="UP001209746"/>
    </source>
</evidence>
<dbReference type="GO" id="GO:0016020">
    <property type="term" value="C:membrane"/>
    <property type="evidence" value="ECO:0007669"/>
    <property type="project" value="UniProtKB-SubCell"/>
</dbReference>
<feature type="region of interest" description="Disordered" evidence="5">
    <location>
        <begin position="153"/>
        <end position="172"/>
    </location>
</feature>
<evidence type="ECO:0000256" key="4">
    <source>
        <dbReference type="ARBA" id="ARBA00023136"/>
    </source>
</evidence>